<keyword evidence="3" id="KW-0813">Transport</keyword>
<evidence type="ECO:0000256" key="11">
    <source>
        <dbReference type="SAM" id="Phobius"/>
    </source>
</evidence>
<keyword evidence="9 11" id="KW-0472">Membrane</keyword>
<feature type="transmembrane region" description="Helical" evidence="11">
    <location>
        <begin position="25"/>
        <end position="45"/>
    </location>
</feature>
<accession>A0ABR4PSG4</accession>
<keyword evidence="4 11" id="KW-0812">Transmembrane</keyword>
<dbReference type="SUPFAM" id="SSF52343">
    <property type="entry name" value="Ferredoxin reductase-like, C-terminal NADP-linked domain"/>
    <property type="match status" value="1"/>
</dbReference>
<dbReference type="SFLD" id="SFLDS00052">
    <property type="entry name" value="Ferric_Reductase_Domain"/>
    <property type="match status" value="1"/>
</dbReference>
<dbReference type="SFLD" id="SFLDG01168">
    <property type="entry name" value="Ferric_reductase_subgroup_(FRE"/>
    <property type="match status" value="1"/>
</dbReference>
<proteinExistence type="inferred from homology"/>
<evidence type="ECO:0000256" key="9">
    <source>
        <dbReference type="ARBA" id="ARBA00023136"/>
    </source>
</evidence>
<keyword evidence="6 11" id="KW-1133">Transmembrane helix</keyword>
<evidence type="ECO:0000259" key="12">
    <source>
        <dbReference type="PROSITE" id="PS51384"/>
    </source>
</evidence>
<comment type="caution">
    <text evidence="13">The sequence shown here is derived from an EMBL/GenBank/DDBJ whole genome shotgun (WGS) entry which is preliminary data.</text>
</comment>
<reference evidence="13 14" key="1">
    <citation type="submission" date="2024-06" db="EMBL/GenBank/DDBJ databases">
        <title>Complete genome of Phlyctema vagabunda strain 19-DSS-EL-015.</title>
        <authorList>
            <person name="Fiorenzani C."/>
        </authorList>
    </citation>
    <scope>NUCLEOTIDE SEQUENCE [LARGE SCALE GENOMIC DNA]</scope>
    <source>
        <strain evidence="13 14">19-DSS-EL-015</strain>
    </source>
</reference>
<dbReference type="InterPro" id="IPR039261">
    <property type="entry name" value="FNR_nucleotide-bd"/>
</dbReference>
<dbReference type="InterPro" id="IPR013130">
    <property type="entry name" value="Fe3_Rdtase_TM_dom"/>
</dbReference>
<keyword evidence="5" id="KW-0249">Electron transport</keyword>
<keyword evidence="14" id="KW-1185">Reference proteome</keyword>
<evidence type="ECO:0000256" key="2">
    <source>
        <dbReference type="ARBA" id="ARBA00006278"/>
    </source>
</evidence>
<dbReference type="InterPro" id="IPR051410">
    <property type="entry name" value="Ferric/Cupric_Reductase"/>
</dbReference>
<feature type="transmembrane region" description="Helical" evidence="11">
    <location>
        <begin position="174"/>
        <end position="192"/>
    </location>
</feature>
<evidence type="ECO:0000256" key="10">
    <source>
        <dbReference type="ARBA" id="ARBA00023180"/>
    </source>
</evidence>
<dbReference type="PANTHER" id="PTHR32361:SF9">
    <property type="entry name" value="FERRIC REDUCTASE TRANSMEMBRANE COMPONENT 3-RELATED"/>
    <property type="match status" value="1"/>
</dbReference>
<feature type="transmembrane region" description="Helical" evidence="11">
    <location>
        <begin position="235"/>
        <end position="254"/>
    </location>
</feature>
<evidence type="ECO:0000256" key="8">
    <source>
        <dbReference type="ARBA" id="ARBA00023065"/>
    </source>
</evidence>
<dbReference type="InterPro" id="IPR017927">
    <property type="entry name" value="FAD-bd_FR_type"/>
</dbReference>
<dbReference type="Pfam" id="PF01794">
    <property type="entry name" value="Ferric_reduct"/>
    <property type="match status" value="1"/>
</dbReference>
<dbReference type="Pfam" id="PF08030">
    <property type="entry name" value="NAD_binding_6"/>
    <property type="match status" value="1"/>
</dbReference>
<evidence type="ECO:0000313" key="14">
    <source>
        <dbReference type="Proteomes" id="UP001629113"/>
    </source>
</evidence>
<evidence type="ECO:0000256" key="4">
    <source>
        <dbReference type="ARBA" id="ARBA00022692"/>
    </source>
</evidence>
<evidence type="ECO:0000256" key="7">
    <source>
        <dbReference type="ARBA" id="ARBA00023002"/>
    </source>
</evidence>
<comment type="similarity">
    <text evidence="2">Belongs to the ferric reductase (FRE) family.</text>
</comment>
<keyword evidence="8" id="KW-0406">Ion transport</keyword>
<dbReference type="EMBL" id="JBFCZG010000002">
    <property type="protein sequence ID" value="KAL3426270.1"/>
    <property type="molecule type" value="Genomic_DNA"/>
</dbReference>
<evidence type="ECO:0000256" key="6">
    <source>
        <dbReference type="ARBA" id="ARBA00022989"/>
    </source>
</evidence>
<keyword evidence="10" id="KW-0325">Glycoprotein</keyword>
<evidence type="ECO:0000256" key="3">
    <source>
        <dbReference type="ARBA" id="ARBA00022448"/>
    </source>
</evidence>
<protein>
    <submittedName>
        <fullName evidence="13">Ferric reductase like transmembrane component</fullName>
    </submittedName>
</protein>
<dbReference type="Pfam" id="PF08022">
    <property type="entry name" value="FAD_binding_8"/>
    <property type="match status" value="1"/>
</dbReference>
<dbReference type="CDD" id="cd06186">
    <property type="entry name" value="NOX_Duox_like_FAD_NADP"/>
    <property type="match status" value="1"/>
</dbReference>
<dbReference type="Gene3D" id="3.40.50.80">
    <property type="entry name" value="Nucleotide-binding domain of ferredoxin-NADP reductase (FNR) module"/>
    <property type="match status" value="1"/>
</dbReference>
<dbReference type="InterPro" id="IPR013112">
    <property type="entry name" value="FAD-bd_8"/>
</dbReference>
<name>A0ABR4PSG4_9HELO</name>
<feature type="transmembrane region" description="Helical" evidence="11">
    <location>
        <begin position="204"/>
        <end position="223"/>
    </location>
</feature>
<evidence type="ECO:0000256" key="1">
    <source>
        <dbReference type="ARBA" id="ARBA00004141"/>
    </source>
</evidence>
<keyword evidence="7" id="KW-0560">Oxidoreductase</keyword>
<comment type="subcellular location">
    <subcellularLocation>
        <location evidence="1">Membrane</location>
        <topology evidence="1">Multi-pass membrane protein</topology>
    </subcellularLocation>
</comment>
<sequence length="568" mass="64044">MNWPYHFVDLSKEELNDRRVLLDRYGVYAQLSALAPILAFQLYRLGNWVSSERRRTKVAYSEVPTSPALKQLRNSSSGVLVRKWRSTLWWLEGEVAPSWGLRGHWIAAGAWTLWLLFLCIHRTGDDYLHATKRFGEVAVSQFPLHYMLFMKSRCSPLALLFRSSHEQLNPWHRMLGRIIYGFLLLHGIWYLNFFVQAGILSTRITAPVVVIGIAALAMLTIIATSSLEIIRRWSYRVFFILHLTIGVTIMPLLWFHASHLRYYVVEAFALFVIDIVARKLDTVTEFARITKVPHTKLLKLQVPIPATKIGRFKAAPGQHVYLSIPPESAPTAGSVAIHNLLFNPFTVAAVSENDITLVLRTQSGPTTKALDGLARLSKARPPINIEGPYGTTQRFPNLAASYDRVLLVAGGVGATFILPIYHSVGEQMEAEGKSSERLTLAWSMRSAAEASWAMDLEEGRSLSADENAKIFFTRSNADDREHHEEIPVDGSVEMDELDGPQDELLPATGRQRPDLRKIVDAVFSHGSEESVAVIFCGPAVMARDLRQNLSRWVDKGRSVWYHDEAFGW</sequence>
<dbReference type="PANTHER" id="PTHR32361">
    <property type="entry name" value="FERRIC/CUPRIC REDUCTASE TRANSMEMBRANE COMPONENT"/>
    <property type="match status" value="1"/>
</dbReference>
<organism evidence="13 14">
    <name type="scientific">Phlyctema vagabunda</name>
    <dbReference type="NCBI Taxonomy" id="108571"/>
    <lineage>
        <taxon>Eukaryota</taxon>
        <taxon>Fungi</taxon>
        <taxon>Dikarya</taxon>
        <taxon>Ascomycota</taxon>
        <taxon>Pezizomycotina</taxon>
        <taxon>Leotiomycetes</taxon>
        <taxon>Helotiales</taxon>
        <taxon>Dermateaceae</taxon>
        <taxon>Phlyctema</taxon>
    </lineage>
</organism>
<dbReference type="InterPro" id="IPR013121">
    <property type="entry name" value="Fe_red_NAD-bd_6"/>
</dbReference>
<gene>
    <name evidence="13" type="ORF">PVAG01_03061</name>
</gene>
<dbReference type="Proteomes" id="UP001629113">
    <property type="component" value="Unassembled WGS sequence"/>
</dbReference>
<evidence type="ECO:0000256" key="5">
    <source>
        <dbReference type="ARBA" id="ARBA00022982"/>
    </source>
</evidence>
<dbReference type="PROSITE" id="PS51384">
    <property type="entry name" value="FAD_FR"/>
    <property type="match status" value="1"/>
</dbReference>
<feature type="domain" description="FAD-binding FR-type" evidence="12">
    <location>
        <begin position="276"/>
        <end position="395"/>
    </location>
</feature>
<evidence type="ECO:0000313" key="13">
    <source>
        <dbReference type="EMBL" id="KAL3426270.1"/>
    </source>
</evidence>